<dbReference type="AlphaFoldDB" id="A0A1M5JJR2"/>
<dbReference type="Pfam" id="PF25973">
    <property type="entry name" value="BSH_CzcB"/>
    <property type="match status" value="1"/>
</dbReference>
<dbReference type="SUPFAM" id="SSF111369">
    <property type="entry name" value="HlyD-like secretion proteins"/>
    <property type="match status" value="1"/>
</dbReference>
<dbReference type="OrthoDB" id="9806939at2"/>
<dbReference type="InterPro" id="IPR058792">
    <property type="entry name" value="Beta-barrel_RND_2"/>
</dbReference>
<evidence type="ECO:0000256" key="2">
    <source>
        <dbReference type="SAM" id="SignalP"/>
    </source>
</evidence>
<dbReference type="InterPro" id="IPR058637">
    <property type="entry name" value="YknX-like_C"/>
</dbReference>
<feature type="domain" description="YknX-like C-terminal permuted SH3-like" evidence="5">
    <location>
        <begin position="302"/>
        <end position="366"/>
    </location>
</feature>
<reference evidence="7" key="1">
    <citation type="submission" date="2016-11" db="EMBL/GenBank/DDBJ databases">
        <authorList>
            <person name="Varghese N."/>
            <person name="Submissions S."/>
        </authorList>
    </citation>
    <scope>NUCLEOTIDE SEQUENCE [LARGE SCALE GENOMIC DNA]</scope>
    <source>
        <strain evidence="7">DSM 16990</strain>
    </source>
</reference>
<feature type="signal peptide" evidence="2">
    <location>
        <begin position="1"/>
        <end position="29"/>
    </location>
</feature>
<dbReference type="STRING" id="288992.SAMN04488522_105389"/>
<evidence type="ECO:0000259" key="5">
    <source>
        <dbReference type="Pfam" id="PF25989"/>
    </source>
</evidence>
<dbReference type="Proteomes" id="UP000184287">
    <property type="component" value="Unassembled WGS sequence"/>
</dbReference>
<gene>
    <name evidence="6" type="ORF">SAMN04488522_105389</name>
</gene>
<dbReference type="EMBL" id="FQUQ01000005">
    <property type="protein sequence ID" value="SHG40797.1"/>
    <property type="molecule type" value="Genomic_DNA"/>
</dbReference>
<keyword evidence="7" id="KW-1185">Reference proteome</keyword>
<organism evidence="6 7">
    <name type="scientific">Pedobacter caeni</name>
    <dbReference type="NCBI Taxonomy" id="288992"/>
    <lineage>
        <taxon>Bacteria</taxon>
        <taxon>Pseudomonadati</taxon>
        <taxon>Bacteroidota</taxon>
        <taxon>Sphingobacteriia</taxon>
        <taxon>Sphingobacteriales</taxon>
        <taxon>Sphingobacteriaceae</taxon>
        <taxon>Pedobacter</taxon>
    </lineage>
</organism>
<accession>A0A1M5JJR2</accession>
<dbReference type="Gene3D" id="2.40.30.170">
    <property type="match status" value="1"/>
</dbReference>
<dbReference type="GO" id="GO:1990281">
    <property type="term" value="C:efflux pump complex"/>
    <property type="evidence" value="ECO:0007669"/>
    <property type="project" value="TreeGrafter"/>
</dbReference>
<evidence type="ECO:0000259" key="4">
    <source>
        <dbReference type="Pfam" id="PF25973"/>
    </source>
</evidence>
<sequence>MKTNTTKNTMILAGSLALLSIINGCTASARKETASSTEKKPVIATFKLEKEKLSTALQLPGELSAFQQVDLYAKVSSFVKTLKVDIGSEVTKGQLLMTLEAPETNSQLAAAQSRLKAQEALYTASKANYDRLYETSKTPGTISKNDLDQAVARRNSDLAQFEAAKASYKEVSNIRDYLEIRAPFNGIITARNVNLGAYVGPSGKGSEFPLFTLQEQKNLRLAISIPEVYTGYLKDGHEVTFSVKSMPEKTFTAKVKRLSGALDLRLRSERVEIDVPNNSKELLPGMVAEVHIPLPANASTFTVPRKAVLETAEGIFVWKVVENKAVKVNVKKGRLTDDKTEIFGELNAGDEIVTEPSEELREGNVIKP</sequence>
<feature type="chain" id="PRO_5012386700" evidence="2">
    <location>
        <begin position="30"/>
        <end position="368"/>
    </location>
</feature>
<dbReference type="NCBIfam" id="TIGR01730">
    <property type="entry name" value="RND_mfp"/>
    <property type="match status" value="1"/>
</dbReference>
<proteinExistence type="inferred from homology"/>
<feature type="domain" description="CusB-like beta-barrel" evidence="3">
    <location>
        <begin position="222"/>
        <end position="292"/>
    </location>
</feature>
<dbReference type="PANTHER" id="PTHR30469">
    <property type="entry name" value="MULTIDRUG RESISTANCE PROTEIN MDTA"/>
    <property type="match status" value="1"/>
</dbReference>
<comment type="similarity">
    <text evidence="1">Belongs to the membrane fusion protein (MFP) (TC 8.A.1) family.</text>
</comment>
<evidence type="ECO:0000313" key="7">
    <source>
        <dbReference type="Proteomes" id="UP000184287"/>
    </source>
</evidence>
<dbReference type="Gene3D" id="2.40.50.100">
    <property type="match status" value="1"/>
</dbReference>
<dbReference type="Gene3D" id="2.40.420.20">
    <property type="match status" value="1"/>
</dbReference>
<dbReference type="PANTHER" id="PTHR30469:SF37">
    <property type="entry name" value="RAGD PROTEIN"/>
    <property type="match status" value="1"/>
</dbReference>
<keyword evidence="2" id="KW-0732">Signal</keyword>
<dbReference type="RefSeq" id="WP_073235027.1">
    <property type="nucleotide sequence ID" value="NZ_FQUQ01000005.1"/>
</dbReference>
<name>A0A1M5JJR2_9SPHI</name>
<dbReference type="GO" id="GO:0015562">
    <property type="term" value="F:efflux transmembrane transporter activity"/>
    <property type="evidence" value="ECO:0007669"/>
    <property type="project" value="TreeGrafter"/>
</dbReference>
<evidence type="ECO:0000256" key="1">
    <source>
        <dbReference type="ARBA" id="ARBA00009477"/>
    </source>
</evidence>
<protein>
    <submittedName>
        <fullName evidence="6">RND family efflux transporter, MFP subunit</fullName>
    </submittedName>
</protein>
<feature type="domain" description="CzcB-like barrel-sandwich hybrid" evidence="4">
    <location>
        <begin position="69"/>
        <end position="200"/>
    </location>
</feature>
<dbReference type="Pfam" id="PF25954">
    <property type="entry name" value="Beta-barrel_RND_2"/>
    <property type="match status" value="1"/>
</dbReference>
<evidence type="ECO:0000259" key="3">
    <source>
        <dbReference type="Pfam" id="PF25954"/>
    </source>
</evidence>
<dbReference type="Gene3D" id="1.10.287.470">
    <property type="entry name" value="Helix hairpin bin"/>
    <property type="match status" value="1"/>
</dbReference>
<dbReference type="InterPro" id="IPR058647">
    <property type="entry name" value="BSH_CzcB-like"/>
</dbReference>
<dbReference type="Pfam" id="PF25989">
    <property type="entry name" value="YknX_C"/>
    <property type="match status" value="1"/>
</dbReference>
<evidence type="ECO:0000313" key="6">
    <source>
        <dbReference type="EMBL" id="SHG40797.1"/>
    </source>
</evidence>
<dbReference type="InterPro" id="IPR006143">
    <property type="entry name" value="RND_pump_MFP"/>
</dbReference>